<gene>
    <name evidence="1" type="ORF">MLD38_014478</name>
</gene>
<keyword evidence="2" id="KW-1185">Reference proteome</keyword>
<dbReference type="EMBL" id="CM042883">
    <property type="protein sequence ID" value="KAI4376754.1"/>
    <property type="molecule type" value="Genomic_DNA"/>
</dbReference>
<reference evidence="2" key="1">
    <citation type="journal article" date="2023" name="Front. Plant Sci.">
        <title>Chromosomal-level genome assembly of Melastoma candidum provides insights into trichome evolution.</title>
        <authorList>
            <person name="Zhong Y."/>
            <person name="Wu W."/>
            <person name="Sun C."/>
            <person name="Zou P."/>
            <person name="Liu Y."/>
            <person name="Dai S."/>
            <person name="Zhou R."/>
        </authorList>
    </citation>
    <scope>NUCLEOTIDE SEQUENCE [LARGE SCALE GENOMIC DNA]</scope>
</reference>
<protein>
    <submittedName>
        <fullName evidence="1">Uncharacterized protein</fullName>
    </submittedName>
</protein>
<sequence length="232" mass="26148">MENGNLQNMLHDLPLGIQATEDWSTETWEDDGNNRIRNVRSEGLLTTWRFRHKIALGAARGLAFLRHGRFPSIVHRDVKASSVYLDYNLEPRLADFGLAKVFGNGFDEEITRGSPGYFPPEFSQPGNEASTSKSDVYCFGVILLELITGKKPMGDEYPEEDGILVSWVRGLVRKNQGSRAIDLKIRETGPDEQMEEALKIGYLCTAELPWKRPSMHQVVRLLKDIEPAASTQ</sequence>
<accession>A0ACB9RD17</accession>
<evidence type="ECO:0000313" key="1">
    <source>
        <dbReference type="EMBL" id="KAI4376754.1"/>
    </source>
</evidence>
<comment type="caution">
    <text evidence="1">The sequence shown here is derived from an EMBL/GenBank/DDBJ whole genome shotgun (WGS) entry which is preliminary data.</text>
</comment>
<proteinExistence type="predicted"/>
<name>A0ACB9RD17_9MYRT</name>
<dbReference type="Proteomes" id="UP001057402">
    <property type="component" value="Chromosome 4"/>
</dbReference>
<evidence type="ECO:0000313" key="2">
    <source>
        <dbReference type="Proteomes" id="UP001057402"/>
    </source>
</evidence>
<organism evidence="1 2">
    <name type="scientific">Melastoma candidum</name>
    <dbReference type="NCBI Taxonomy" id="119954"/>
    <lineage>
        <taxon>Eukaryota</taxon>
        <taxon>Viridiplantae</taxon>
        <taxon>Streptophyta</taxon>
        <taxon>Embryophyta</taxon>
        <taxon>Tracheophyta</taxon>
        <taxon>Spermatophyta</taxon>
        <taxon>Magnoliopsida</taxon>
        <taxon>eudicotyledons</taxon>
        <taxon>Gunneridae</taxon>
        <taxon>Pentapetalae</taxon>
        <taxon>rosids</taxon>
        <taxon>malvids</taxon>
        <taxon>Myrtales</taxon>
        <taxon>Melastomataceae</taxon>
        <taxon>Melastomatoideae</taxon>
        <taxon>Melastomateae</taxon>
        <taxon>Melastoma</taxon>
    </lineage>
</organism>